<comment type="caution">
    <text evidence="1">The sequence shown here is derived from an EMBL/GenBank/DDBJ whole genome shotgun (WGS) entry which is preliminary data.</text>
</comment>
<dbReference type="EMBL" id="NHYD01002079">
    <property type="protein sequence ID" value="PPQ88466.1"/>
    <property type="molecule type" value="Genomic_DNA"/>
</dbReference>
<accession>A0A409XCJ3</accession>
<organism evidence="1 2">
    <name type="scientific">Psilocybe cyanescens</name>
    <dbReference type="NCBI Taxonomy" id="93625"/>
    <lineage>
        <taxon>Eukaryota</taxon>
        <taxon>Fungi</taxon>
        <taxon>Dikarya</taxon>
        <taxon>Basidiomycota</taxon>
        <taxon>Agaricomycotina</taxon>
        <taxon>Agaricomycetes</taxon>
        <taxon>Agaricomycetidae</taxon>
        <taxon>Agaricales</taxon>
        <taxon>Agaricineae</taxon>
        <taxon>Strophariaceae</taxon>
        <taxon>Psilocybe</taxon>
    </lineage>
</organism>
<keyword evidence="2" id="KW-1185">Reference proteome</keyword>
<name>A0A409XCJ3_PSICY</name>
<dbReference type="Proteomes" id="UP000283269">
    <property type="component" value="Unassembled WGS sequence"/>
</dbReference>
<evidence type="ECO:0000313" key="1">
    <source>
        <dbReference type="EMBL" id="PPQ88466.1"/>
    </source>
</evidence>
<evidence type="ECO:0000313" key="2">
    <source>
        <dbReference type="Proteomes" id="UP000283269"/>
    </source>
</evidence>
<gene>
    <name evidence="1" type="ORF">CVT25_011592</name>
</gene>
<dbReference type="InParanoid" id="A0A409XCJ3"/>
<protein>
    <submittedName>
        <fullName evidence="1">Uncharacterized protein</fullName>
    </submittedName>
</protein>
<dbReference type="AlphaFoldDB" id="A0A409XCJ3"/>
<sequence>MPRNVTNLYESPYSPRGMFSVPRMVIVVHLSSPESQVHQQKVSVELCNAQAKPTFEPSEIEAEPMEELNGRSWVVRSSLGSRLTPAERTLPFA</sequence>
<reference evidence="1 2" key="1">
    <citation type="journal article" date="2018" name="Evol. Lett.">
        <title>Horizontal gene cluster transfer increased hallucinogenic mushroom diversity.</title>
        <authorList>
            <person name="Reynolds H.T."/>
            <person name="Vijayakumar V."/>
            <person name="Gluck-Thaler E."/>
            <person name="Korotkin H.B."/>
            <person name="Matheny P.B."/>
            <person name="Slot J.C."/>
        </authorList>
    </citation>
    <scope>NUCLEOTIDE SEQUENCE [LARGE SCALE GENOMIC DNA]</scope>
    <source>
        <strain evidence="1 2">2631</strain>
    </source>
</reference>
<proteinExistence type="predicted"/>